<feature type="transmembrane region" description="Helical" evidence="2">
    <location>
        <begin position="113"/>
        <end position="133"/>
    </location>
</feature>
<sequence length="315" mass="35781">MDSLGMVTVLLLYFIYTETSDASECRSKETGVQVYECCQDYRNVSGKCKACIGSWGYECRNNCSFGYYGFGCRSRCSCSYGQICDPKQGCIESFKASSRTPNPDLDDFTSLEAYLLVASGLLILLLLCTVFICNRKLKKQSKPIQTYADGEEDIYDDIRGSRMVDNNSDPLTRVCNLPPNLNGVITSVEKDKMSEEPSNQARIPLRRSRTLGPGGYGHWCRGSDNYNHIDFKSVKPLYSYSNTMTNCYDVFKSPKTSSETQLNDKECDGNKQFEEDIFGNNHRGIVHPIRKNRSMVNRPYSSVKYSRKIRMNEEH</sequence>
<dbReference type="InterPro" id="IPR042635">
    <property type="entry name" value="MEGF10/SREC1/2-like"/>
</dbReference>
<evidence type="ECO:0000313" key="4">
    <source>
        <dbReference type="EnsemblMetazoa" id="G21510.1:cds"/>
    </source>
</evidence>
<keyword evidence="2" id="KW-1133">Transmembrane helix</keyword>
<organism evidence="4 5">
    <name type="scientific">Magallana gigas</name>
    <name type="common">Pacific oyster</name>
    <name type="synonym">Crassostrea gigas</name>
    <dbReference type="NCBI Taxonomy" id="29159"/>
    <lineage>
        <taxon>Eukaryota</taxon>
        <taxon>Metazoa</taxon>
        <taxon>Spiralia</taxon>
        <taxon>Lophotrochozoa</taxon>
        <taxon>Mollusca</taxon>
        <taxon>Bivalvia</taxon>
        <taxon>Autobranchia</taxon>
        <taxon>Pteriomorphia</taxon>
        <taxon>Ostreida</taxon>
        <taxon>Ostreoidea</taxon>
        <taxon>Ostreidae</taxon>
        <taxon>Magallana</taxon>
    </lineage>
</organism>
<evidence type="ECO:0000313" key="5">
    <source>
        <dbReference type="Proteomes" id="UP000005408"/>
    </source>
</evidence>
<dbReference type="PANTHER" id="PTHR24043:SF8">
    <property type="entry name" value="EGF-LIKE DOMAIN-CONTAINING PROTEIN"/>
    <property type="match status" value="1"/>
</dbReference>
<dbReference type="Gene3D" id="2.170.300.10">
    <property type="entry name" value="Tie2 ligand-binding domain superfamily"/>
    <property type="match status" value="1"/>
</dbReference>
<dbReference type="EnsemblMetazoa" id="G21510.1">
    <property type="protein sequence ID" value="G21510.1:cds"/>
    <property type="gene ID" value="G21510"/>
</dbReference>
<protein>
    <submittedName>
        <fullName evidence="4">Uncharacterized protein</fullName>
    </submittedName>
</protein>
<keyword evidence="3" id="KW-0732">Signal</keyword>
<keyword evidence="5" id="KW-1185">Reference proteome</keyword>
<feature type="signal peptide" evidence="3">
    <location>
        <begin position="1"/>
        <end position="22"/>
    </location>
</feature>
<name>A0A8W8JXN4_MAGGI</name>
<reference evidence="4" key="1">
    <citation type="submission" date="2022-08" db="UniProtKB">
        <authorList>
            <consortium name="EnsemblMetazoa"/>
        </authorList>
    </citation>
    <scope>IDENTIFICATION</scope>
    <source>
        <strain evidence="4">05x7-T-G4-1.051#20</strain>
    </source>
</reference>
<evidence type="ECO:0000256" key="2">
    <source>
        <dbReference type="SAM" id="Phobius"/>
    </source>
</evidence>
<keyword evidence="2" id="KW-0812">Transmembrane</keyword>
<dbReference type="AlphaFoldDB" id="A0A8W8JXN4"/>
<dbReference type="GO" id="GO:0005044">
    <property type="term" value="F:scavenger receptor activity"/>
    <property type="evidence" value="ECO:0007669"/>
    <property type="project" value="InterPro"/>
</dbReference>
<accession>A0A8W8JXN4</accession>
<evidence type="ECO:0000256" key="3">
    <source>
        <dbReference type="SAM" id="SignalP"/>
    </source>
</evidence>
<keyword evidence="2" id="KW-0472">Membrane</keyword>
<dbReference type="Proteomes" id="UP000005408">
    <property type="component" value="Unassembled WGS sequence"/>
</dbReference>
<keyword evidence="1" id="KW-0245">EGF-like domain</keyword>
<evidence type="ECO:0000256" key="1">
    <source>
        <dbReference type="ARBA" id="ARBA00022536"/>
    </source>
</evidence>
<proteinExistence type="predicted"/>
<dbReference type="PANTHER" id="PTHR24043">
    <property type="entry name" value="SCAVENGER RECEPTOR CLASS F"/>
    <property type="match status" value="1"/>
</dbReference>
<feature type="chain" id="PRO_5036453517" evidence="3">
    <location>
        <begin position="23"/>
        <end position="315"/>
    </location>
</feature>